<dbReference type="SUPFAM" id="SSF63380">
    <property type="entry name" value="Riboflavin synthase domain-like"/>
    <property type="match status" value="1"/>
</dbReference>
<keyword evidence="3 5" id="KW-0274">FAD</keyword>
<evidence type="ECO:0000259" key="6">
    <source>
        <dbReference type="PROSITE" id="PS51384"/>
    </source>
</evidence>
<dbReference type="AlphaFoldDB" id="A0A9N9JQU5"/>
<feature type="binding site" evidence="5">
    <location>
        <position position="101"/>
    </location>
    <ligand>
        <name>FAD</name>
        <dbReference type="ChEBI" id="CHEBI:57692"/>
    </ligand>
</feature>
<feature type="binding site" evidence="5">
    <location>
        <position position="100"/>
    </location>
    <ligand>
        <name>FAD</name>
        <dbReference type="ChEBI" id="CHEBI:57692"/>
    </ligand>
</feature>
<evidence type="ECO:0000313" key="8">
    <source>
        <dbReference type="Proteomes" id="UP000789342"/>
    </source>
</evidence>
<feature type="binding site" evidence="5">
    <location>
        <position position="115"/>
    </location>
    <ligand>
        <name>FAD</name>
        <dbReference type="ChEBI" id="CHEBI:57692"/>
    </ligand>
</feature>
<dbReference type="InterPro" id="IPR001834">
    <property type="entry name" value="CBR-like"/>
</dbReference>
<evidence type="ECO:0000256" key="1">
    <source>
        <dbReference type="ARBA" id="ARBA00001974"/>
    </source>
</evidence>
<evidence type="ECO:0000256" key="5">
    <source>
        <dbReference type="PIRSR" id="PIRSR601834-1"/>
    </source>
</evidence>
<evidence type="ECO:0000256" key="2">
    <source>
        <dbReference type="ARBA" id="ARBA00022630"/>
    </source>
</evidence>
<gene>
    <name evidence="7" type="ORF">AMORRO_LOCUS18220</name>
</gene>
<comment type="caution">
    <text evidence="7">The sequence shown here is derived from an EMBL/GenBank/DDBJ whole genome shotgun (WGS) entry which is preliminary data.</text>
</comment>
<dbReference type="PROSITE" id="PS51384">
    <property type="entry name" value="FAD_FR"/>
    <property type="match status" value="1"/>
</dbReference>
<feature type="domain" description="FAD-binding FR-type" evidence="6">
    <location>
        <begin position="41"/>
        <end position="147"/>
    </location>
</feature>
<feature type="non-terminal residue" evidence="7">
    <location>
        <position position="1"/>
    </location>
</feature>
<protein>
    <submittedName>
        <fullName evidence="7">10087_t:CDS:1</fullName>
    </submittedName>
</protein>
<dbReference type="InterPro" id="IPR017938">
    <property type="entry name" value="Riboflavin_synthase-like_b-brl"/>
</dbReference>
<dbReference type="Pfam" id="PF00970">
    <property type="entry name" value="FAD_binding_6"/>
    <property type="match status" value="1"/>
</dbReference>
<dbReference type="PANTHER" id="PTHR19370">
    <property type="entry name" value="NADH-CYTOCHROME B5 REDUCTASE"/>
    <property type="match status" value="1"/>
</dbReference>
<dbReference type="InterPro" id="IPR017927">
    <property type="entry name" value="FAD-bd_FR_type"/>
</dbReference>
<name>A0A9N9JQU5_9GLOM</name>
<dbReference type="GO" id="GO:0016491">
    <property type="term" value="F:oxidoreductase activity"/>
    <property type="evidence" value="ECO:0007669"/>
    <property type="project" value="UniProtKB-KW"/>
</dbReference>
<accession>A0A9N9JQU5</accession>
<feature type="binding site" evidence="5">
    <location>
        <position position="125"/>
    </location>
    <ligand>
        <name>FAD</name>
        <dbReference type="ChEBI" id="CHEBI:57692"/>
    </ligand>
</feature>
<keyword evidence="2 5" id="KW-0285">Flavoprotein</keyword>
<proteinExistence type="predicted"/>
<dbReference type="PANTHER" id="PTHR19370:SF185">
    <property type="entry name" value="NADH-CYTOCHROME B5 REDUCTASE"/>
    <property type="match status" value="1"/>
</dbReference>
<dbReference type="EMBL" id="CAJVPV010062353">
    <property type="protein sequence ID" value="CAG8791837.1"/>
    <property type="molecule type" value="Genomic_DNA"/>
</dbReference>
<feature type="non-terminal residue" evidence="7">
    <location>
        <position position="147"/>
    </location>
</feature>
<comment type="cofactor">
    <cofactor evidence="1 5">
        <name>FAD</name>
        <dbReference type="ChEBI" id="CHEBI:57692"/>
    </cofactor>
</comment>
<dbReference type="Gene3D" id="2.40.30.10">
    <property type="entry name" value="Translation factors"/>
    <property type="match status" value="1"/>
</dbReference>
<feature type="binding site" evidence="5">
    <location>
        <position position="99"/>
    </location>
    <ligand>
        <name>FAD</name>
        <dbReference type="ChEBI" id="CHEBI:57692"/>
    </ligand>
</feature>
<sequence length="147" mass="16675">HSKFATEKLASMVIGRISRYNTAILNESLGLTDTYANSGIHVFRRYVLINIETVTKVGAERPVRKFTFQSINANNQFPKFLPGDYLELMCHVEGQVVVRPYTPIQGSSLKSFSILIKIYEDGLLSQYLDRQLKGFEIKVRGPFDIGE</sequence>
<organism evidence="7 8">
    <name type="scientific">Acaulospora morrowiae</name>
    <dbReference type="NCBI Taxonomy" id="94023"/>
    <lineage>
        <taxon>Eukaryota</taxon>
        <taxon>Fungi</taxon>
        <taxon>Fungi incertae sedis</taxon>
        <taxon>Mucoromycota</taxon>
        <taxon>Glomeromycotina</taxon>
        <taxon>Glomeromycetes</taxon>
        <taxon>Diversisporales</taxon>
        <taxon>Acaulosporaceae</taxon>
        <taxon>Acaulospora</taxon>
    </lineage>
</organism>
<reference evidence="7" key="1">
    <citation type="submission" date="2021-06" db="EMBL/GenBank/DDBJ databases">
        <authorList>
            <person name="Kallberg Y."/>
            <person name="Tangrot J."/>
            <person name="Rosling A."/>
        </authorList>
    </citation>
    <scope>NUCLEOTIDE SEQUENCE</scope>
    <source>
        <strain evidence="7">CL551</strain>
    </source>
</reference>
<keyword evidence="8" id="KW-1185">Reference proteome</keyword>
<dbReference type="GO" id="GO:0071949">
    <property type="term" value="F:FAD binding"/>
    <property type="evidence" value="ECO:0007669"/>
    <property type="project" value="TreeGrafter"/>
</dbReference>
<evidence type="ECO:0000313" key="7">
    <source>
        <dbReference type="EMBL" id="CAG8791837.1"/>
    </source>
</evidence>
<dbReference type="OrthoDB" id="823504at2759"/>
<keyword evidence="4" id="KW-0560">Oxidoreductase</keyword>
<feature type="binding site" evidence="5">
    <location>
        <position position="117"/>
    </location>
    <ligand>
        <name>FAD</name>
        <dbReference type="ChEBI" id="CHEBI:57692"/>
    </ligand>
</feature>
<dbReference type="Proteomes" id="UP000789342">
    <property type="component" value="Unassembled WGS sequence"/>
</dbReference>
<evidence type="ECO:0000256" key="3">
    <source>
        <dbReference type="ARBA" id="ARBA00022827"/>
    </source>
</evidence>
<evidence type="ECO:0000256" key="4">
    <source>
        <dbReference type="ARBA" id="ARBA00023002"/>
    </source>
</evidence>
<dbReference type="InterPro" id="IPR008333">
    <property type="entry name" value="Cbr1-like_FAD-bd_dom"/>
</dbReference>